<comment type="subcellular location">
    <subcellularLocation>
        <location evidence="1">Membrane</location>
    </subcellularLocation>
</comment>
<evidence type="ECO:0000256" key="6">
    <source>
        <dbReference type="SAM" id="MobiDB-lite"/>
    </source>
</evidence>
<keyword evidence="5" id="KW-0297">G-protein coupled receptor</keyword>
<feature type="transmembrane region" description="Helical" evidence="7">
    <location>
        <begin position="43"/>
        <end position="65"/>
    </location>
</feature>
<dbReference type="Gene3D" id="1.20.1070.10">
    <property type="entry name" value="Rhodopsin 7-helix transmembrane proteins"/>
    <property type="match status" value="1"/>
</dbReference>
<dbReference type="GO" id="GO:0016020">
    <property type="term" value="C:membrane"/>
    <property type="evidence" value="ECO:0007669"/>
    <property type="project" value="UniProtKB-SubCell"/>
</dbReference>
<reference evidence="10" key="1">
    <citation type="submission" date="2025-08" db="UniProtKB">
        <authorList>
            <consortium name="RefSeq"/>
        </authorList>
    </citation>
    <scope>IDENTIFICATION</scope>
</reference>
<feature type="transmembrane region" description="Helical" evidence="7">
    <location>
        <begin position="275"/>
        <end position="297"/>
    </location>
</feature>
<gene>
    <name evidence="10" type="primary">LOC110980943</name>
</gene>
<evidence type="ECO:0000313" key="10">
    <source>
        <dbReference type="RefSeq" id="XP_022093720.1"/>
    </source>
</evidence>
<dbReference type="AlphaFoldDB" id="A0A8B7YMP2"/>
<protein>
    <submittedName>
        <fullName evidence="10">Galanin receptor type 2-like</fullName>
    </submittedName>
</protein>
<dbReference type="OrthoDB" id="9046662at2759"/>
<organism evidence="9 10">
    <name type="scientific">Acanthaster planci</name>
    <name type="common">Crown-of-thorns starfish</name>
    <dbReference type="NCBI Taxonomy" id="133434"/>
    <lineage>
        <taxon>Eukaryota</taxon>
        <taxon>Metazoa</taxon>
        <taxon>Echinodermata</taxon>
        <taxon>Eleutherozoa</taxon>
        <taxon>Asterozoa</taxon>
        <taxon>Asteroidea</taxon>
        <taxon>Valvatacea</taxon>
        <taxon>Valvatida</taxon>
        <taxon>Acanthasteridae</taxon>
        <taxon>Acanthaster</taxon>
    </lineage>
</organism>
<evidence type="ECO:0000256" key="7">
    <source>
        <dbReference type="SAM" id="Phobius"/>
    </source>
</evidence>
<keyword evidence="2 5" id="KW-0812">Transmembrane</keyword>
<feature type="transmembrane region" description="Helical" evidence="7">
    <location>
        <begin position="77"/>
        <end position="106"/>
    </location>
</feature>
<keyword evidence="5" id="KW-0675">Receptor</keyword>
<evidence type="ECO:0000256" key="4">
    <source>
        <dbReference type="ARBA" id="ARBA00023136"/>
    </source>
</evidence>
<feature type="transmembrane region" description="Helical" evidence="7">
    <location>
        <begin position="243"/>
        <end position="263"/>
    </location>
</feature>
<evidence type="ECO:0000256" key="2">
    <source>
        <dbReference type="ARBA" id="ARBA00022692"/>
    </source>
</evidence>
<comment type="similarity">
    <text evidence="5">Belongs to the G-protein coupled receptor 1 family.</text>
</comment>
<dbReference type="CDD" id="cd00637">
    <property type="entry name" value="7tm_classA_rhodopsin-like"/>
    <property type="match status" value="1"/>
</dbReference>
<evidence type="ECO:0000256" key="5">
    <source>
        <dbReference type="RuleBase" id="RU000688"/>
    </source>
</evidence>
<dbReference type="SUPFAM" id="SSF81321">
    <property type="entry name" value="Family A G protein-coupled receptor-like"/>
    <property type="match status" value="1"/>
</dbReference>
<evidence type="ECO:0000313" key="9">
    <source>
        <dbReference type="Proteomes" id="UP000694845"/>
    </source>
</evidence>
<proteinExistence type="inferred from homology"/>
<dbReference type="InterPro" id="IPR000276">
    <property type="entry name" value="GPCR_Rhodpsn"/>
</dbReference>
<dbReference type="SMART" id="SM01381">
    <property type="entry name" value="7TM_GPCR_Srsx"/>
    <property type="match status" value="1"/>
</dbReference>
<dbReference type="KEGG" id="aplc:110980943"/>
<feature type="transmembrane region" description="Helical" evidence="7">
    <location>
        <begin position="6"/>
        <end position="31"/>
    </location>
</feature>
<dbReference type="GeneID" id="110980943"/>
<accession>A0A8B7YMP2</accession>
<evidence type="ECO:0000256" key="3">
    <source>
        <dbReference type="ARBA" id="ARBA00022989"/>
    </source>
</evidence>
<keyword evidence="5" id="KW-0807">Transducer</keyword>
<dbReference type="PROSITE" id="PS00237">
    <property type="entry name" value="G_PROTEIN_RECEP_F1_1"/>
    <property type="match status" value="1"/>
</dbReference>
<dbReference type="PANTHER" id="PTHR45698">
    <property type="entry name" value="TRACE AMINE-ASSOCIATED RECEPTOR 19N-RELATED"/>
    <property type="match status" value="1"/>
</dbReference>
<feature type="transmembrane region" description="Helical" evidence="7">
    <location>
        <begin position="168"/>
        <end position="190"/>
    </location>
</feature>
<keyword evidence="3 7" id="KW-1133">Transmembrane helix</keyword>
<keyword evidence="4 7" id="KW-0472">Membrane</keyword>
<dbReference type="PANTHER" id="PTHR45698:SF1">
    <property type="entry name" value="TRACE AMINE-ASSOCIATED RECEPTOR 13C-LIKE"/>
    <property type="match status" value="1"/>
</dbReference>
<feature type="transmembrane region" description="Helical" evidence="7">
    <location>
        <begin position="127"/>
        <end position="148"/>
    </location>
</feature>
<dbReference type="Proteomes" id="UP000694845">
    <property type="component" value="Unplaced"/>
</dbReference>
<name>A0A8B7YMP2_ACAPL</name>
<sequence length="328" mass="36075">MEDQNLALRIFLSVVGILGVFGNGLACVVIARVRFMHTLTNGFIFNQALIDLLGSVTLLSSRLVVPTPEPFPQGDGGALLCVLWVTNVFVFQMFFTSTFNLVALTLERYLAIVFPFRYQLLGTRRNAIMVILGVWVSAFLFNSFGFFIQYYEDGQCKQTLVAHPEVLGVAIITITYAIPVAVMMVVYVHITVVLKREAARVEPTVATASAGDRQQGAGPSVGTAPEGQGESLMRARRNTFKTLLTVCVAFTVCWTPNEIIFFLFNLGAGVDLSSPVYICSVGLAASNGCINPFIYAIKYRQFRKALKTLLGFRNQTEMSLAAVSSRHR</sequence>
<evidence type="ECO:0000256" key="1">
    <source>
        <dbReference type="ARBA" id="ARBA00004370"/>
    </source>
</evidence>
<keyword evidence="9" id="KW-1185">Reference proteome</keyword>
<dbReference type="GO" id="GO:0004930">
    <property type="term" value="F:G protein-coupled receptor activity"/>
    <property type="evidence" value="ECO:0007669"/>
    <property type="project" value="UniProtKB-KW"/>
</dbReference>
<dbReference type="InterPro" id="IPR017452">
    <property type="entry name" value="GPCR_Rhodpsn_7TM"/>
</dbReference>
<dbReference type="PROSITE" id="PS50262">
    <property type="entry name" value="G_PROTEIN_RECEP_F1_2"/>
    <property type="match status" value="1"/>
</dbReference>
<feature type="domain" description="G-protein coupled receptors family 1 profile" evidence="8">
    <location>
        <begin position="22"/>
        <end position="295"/>
    </location>
</feature>
<evidence type="ECO:0000259" key="8">
    <source>
        <dbReference type="PROSITE" id="PS50262"/>
    </source>
</evidence>
<dbReference type="OMA" id="FMIVYIS"/>
<dbReference type="PRINTS" id="PR00237">
    <property type="entry name" value="GPCRRHODOPSN"/>
</dbReference>
<dbReference type="Pfam" id="PF00001">
    <property type="entry name" value="7tm_1"/>
    <property type="match status" value="1"/>
</dbReference>
<dbReference type="RefSeq" id="XP_022093720.1">
    <property type="nucleotide sequence ID" value="XM_022238028.1"/>
</dbReference>
<feature type="region of interest" description="Disordered" evidence="6">
    <location>
        <begin position="206"/>
        <end position="228"/>
    </location>
</feature>